<feature type="region of interest" description="Disordered" evidence="1">
    <location>
        <begin position="76"/>
        <end position="105"/>
    </location>
</feature>
<dbReference type="Proteomes" id="UP000179807">
    <property type="component" value="Unassembled WGS sequence"/>
</dbReference>
<feature type="region of interest" description="Disordered" evidence="1">
    <location>
        <begin position="669"/>
        <end position="699"/>
    </location>
</feature>
<feature type="region of interest" description="Disordered" evidence="1">
    <location>
        <begin position="156"/>
        <end position="311"/>
    </location>
</feature>
<dbReference type="SMART" id="SM00498">
    <property type="entry name" value="FH2"/>
    <property type="match status" value="1"/>
</dbReference>
<organism evidence="3 4">
    <name type="scientific">Tritrichomonas foetus</name>
    <dbReference type="NCBI Taxonomy" id="1144522"/>
    <lineage>
        <taxon>Eukaryota</taxon>
        <taxon>Metamonada</taxon>
        <taxon>Parabasalia</taxon>
        <taxon>Tritrichomonadida</taxon>
        <taxon>Tritrichomonadidae</taxon>
        <taxon>Tritrichomonas</taxon>
    </lineage>
</organism>
<dbReference type="RefSeq" id="XP_068369182.1">
    <property type="nucleotide sequence ID" value="XM_068497318.1"/>
</dbReference>
<dbReference type="AlphaFoldDB" id="A0A1J4L274"/>
<dbReference type="InterPro" id="IPR042201">
    <property type="entry name" value="FH2_Formin_sf"/>
</dbReference>
<dbReference type="EMBL" id="MLAK01000156">
    <property type="protein sequence ID" value="OHT16046.1"/>
    <property type="molecule type" value="Genomic_DNA"/>
</dbReference>
<protein>
    <recommendedName>
        <fullName evidence="2">FH2 domain-containing protein</fullName>
    </recommendedName>
</protein>
<dbReference type="InterPro" id="IPR015425">
    <property type="entry name" value="FH2_Formin"/>
</dbReference>
<proteinExistence type="predicted"/>
<dbReference type="InterPro" id="IPR051425">
    <property type="entry name" value="Formin_Homology"/>
</dbReference>
<sequence>MNYIYNITNIIRINAAAGHPDKYMQAFDLARDLKRAIKLRLEPDNHIMSELAKNMFATGADLGTQPVMEMVSEASSAGLPIPGQPSKDTESSPKEHEPSKAQDSLALQSIINDYEAKLKQVNDQLDGLKTSCRLAIEQKDQQVQLVNQLNSQIEELKRQGASPGPAPAVVAAPSTDGSSAGSDPEAAAKLAKMGEILEQRDREISDLKAQLSSAQAAAASGGGAPPPPPPPPGAPPPPPPPPPGAPPPPPPPPPGAPPPPPPPPPPGAPGMPPPPPPPPGAPPPPPGAPGMPPPPPAGPPKKPNPKPPKPLRALYWQKIPDVQSEKTLWKDIDDTKAVFDQDALMDLFVQNEPAKPQKAAAADAAPPKPKLVEILDSNRSKSISIMVSRFRRPHNEVADQIRRLDDAITEDELSALKANLPTPEEIGAVEAYDGDPNLLGKAEQFVLAVSKVKLLNLHVDFLYLKKTFETQMGDIEEPINTIKGGIKAINTSPKLRELLSLLLRIGNFINGGTNRGGAYGFKLDFLDKVREIRTVKPGFLLVHFLAEQFPVDQLWEELNILKKCLTYDVETIRKDFKQMEMTFNRLDKAMPQAEKLVLDAKPSNLYPQFNKFKGENADRINKPGKVFNEIDEDYKKLVSAYGEEPDKLPMADFFGIFLHLADSLRQAKDQNEQRKLAEQKAAQRAASGPKKAGGIQIGGGDAQRGVLDELMKNLQAGPVQLRKIERPAAAAQPAQSDLQAAFARFGKK</sequence>
<comment type="caution">
    <text evidence="3">The sequence shown here is derived from an EMBL/GenBank/DDBJ whole genome shotgun (WGS) entry which is preliminary data.</text>
</comment>
<feature type="compositionally biased region" description="Pro residues" evidence="1">
    <location>
        <begin position="224"/>
        <end position="310"/>
    </location>
</feature>
<dbReference type="PRINTS" id="PR01217">
    <property type="entry name" value="PRICHEXTENSN"/>
</dbReference>
<dbReference type="GeneID" id="94832022"/>
<feature type="domain" description="FH2" evidence="2">
    <location>
        <begin position="301"/>
        <end position="690"/>
    </location>
</feature>
<feature type="compositionally biased region" description="Basic and acidic residues" evidence="1">
    <location>
        <begin position="669"/>
        <end position="678"/>
    </location>
</feature>
<dbReference type="PANTHER" id="PTHR45725">
    <property type="entry name" value="FORMIN HOMOLOGY 2 FAMILY MEMBER"/>
    <property type="match status" value="1"/>
</dbReference>
<gene>
    <name evidence="3" type="ORF">TRFO_13540</name>
</gene>
<evidence type="ECO:0000259" key="2">
    <source>
        <dbReference type="PROSITE" id="PS51444"/>
    </source>
</evidence>
<name>A0A1J4L274_9EUKA</name>
<evidence type="ECO:0000313" key="4">
    <source>
        <dbReference type="Proteomes" id="UP000179807"/>
    </source>
</evidence>
<dbReference type="OrthoDB" id="1668162at2759"/>
<feature type="compositionally biased region" description="Basic and acidic residues" evidence="1">
    <location>
        <begin position="195"/>
        <end position="206"/>
    </location>
</feature>
<evidence type="ECO:0000256" key="1">
    <source>
        <dbReference type="SAM" id="MobiDB-lite"/>
    </source>
</evidence>
<feature type="compositionally biased region" description="Low complexity" evidence="1">
    <location>
        <begin position="160"/>
        <end position="174"/>
    </location>
</feature>
<dbReference type="VEuPathDB" id="TrichDB:TRFO_13540"/>
<dbReference type="PROSITE" id="PS51444">
    <property type="entry name" value="FH2"/>
    <property type="match status" value="1"/>
</dbReference>
<accession>A0A1J4L274</accession>
<dbReference type="SUPFAM" id="SSF101447">
    <property type="entry name" value="Formin homology 2 domain (FH2 domain)"/>
    <property type="match status" value="1"/>
</dbReference>
<keyword evidence="4" id="KW-1185">Reference proteome</keyword>
<reference evidence="3" key="1">
    <citation type="submission" date="2016-10" db="EMBL/GenBank/DDBJ databases">
        <authorList>
            <person name="Benchimol M."/>
            <person name="Almeida L.G."/>
            <person name="Vasconcelos A.T."/>
            <person name="Perreira-Neves A."/>
            <person name="Rosa I.A."/>
            <person name="Tasca T."/>
            <person name="Bogo M.R."/>
            <person name="de Souza W."/>
        </authorList>
    </citation>
    <scope>NUCLEOTIDE SEQUENCE [LARGE SCALE GENOMIC DNA]</scope>
    <source>
        <strain evidence="3">K</strain>
    </source>
</reference>
<evidence type="ECO:0000313" key="3">
    <source>
        <dbReference type="EMBL" id="OHT16046.1"/>
    </source>
</evidence>
<dbReference type="PANTHER" id="PTHR45725:SF1">
    <property type="entry name" value="DISHEVELLED ASSOCIATED ACTIVATOR OF MORPHOGENESIS, ISOFORM D"/>
    <property type="match status" value="1"/>
</dbReference>
<dbReference type="Pfam" id="PF02181">
    <property type="entry name" value="FH2"/>
    <property type="match status" value="1"/>
</dbReference>
<dbReference type="Gene3D" id="1.20.58.2220">
    <property type="entry name" value="Formin, FH2 domain"/>
    <property type="match status" value="1"/>
</dbReference>
<feature type="compositionally biased region" description="Basic and acidic residues" evidence="1">
    <location>
        <begin position="87"/>
        <end position="100"/>
    </location>
</feature>